<organism evidence="1 2">
    <name type="scientific">Camellia lanceoleosa</name>
    <dbReference type="NCBI Taxonomy" id="1840588"/>
    <lineage>
        <taxon>Eukaryota</taxon>
        <taxon>Viridiplantae</taxon>
        <taxon>Streptophyta</taxon>
        <taxon>Embryophyta</taxon>
        <taxon>Tracheophyta</taxon>
        <taxon>Spermatophyta</taxon>
        <taxon>Magnoliopsida</taxon>
        <taxon>eudicotyledons</taxon>
        <taxon>Gunneridae</taxon>
        <taxon>Pentapetalae</taxon>
        <taxon>asterids</taxon>
        <taxon>Ericales</taxon>
        <taxon>Theaceae</taxon>
        <taxon>Camellia</taxon>
    </lineage>
</organism>
<accession>A0ACC0HJ90</accession>
<dbReference type="EMBL" id="CM045762">
    <property type="protein sequence ID" value="KAI8012789.1"/>
    <property type="molecule type" value="Genomic_DNA"/>
</dbReference>
<protein>
    <submittedName>
        <fullName evidence="1">Uncharacterized protein</fullName>
    </submittedName>
</protein>
<gene>
    <name evidence="1" type="ORF">LOK49_LG06G00532</name>
</gene>
<name>A0ACC0HJ90_9ERIC</name>
<evidence type="ECO:0000313" key="2">
    <source>
        <dbReference type="Proteomes" id="UP001060215"/>
    </source>
</evidence>
<comment type="caution">
    <text evidence="1">The sequence shown here is derived from an EMBL/GenBank/DDBJ whole genome shotgun (WGS) entry which is preliminary data.</text>
</comment>
<sequence length="639" mass="73836">MISHKDGKSTFRIARFLKPCTKHLKNAVPIPNTPLLSDIFPHNLQQWPSEVQFRGWKLPHRKWKEWVERLARKHSKTWKKAGICDAILSSLYEVRRDKDLVLGLSEFWCPETNTFVFPWGEATITLEDIMVLGGYSVLGKPVTSPLPKDLLRVEHELRCLQMEMSRRIKQCMENTGESEFKCEHVAFLTYWLSRHVFPSISEKTIGKHIFPIAAHLSVGARIALAPAVLSSLYRDLRLLHEQAITSSQRIAVSAPFQLVQLWALERFPLLGPKTPNSLELGQPRAARWHKLNSKINLPLVRSALRLPENFLWRPYASDLKNWRHLSYYKETEQFVSDCSCFGDEIKSYIRSTLSSNMIGIGCVEKYSPHRVAMQFGMDQDLPTADHLGSKTGLKHVSFFVQSRFFEPGVSVRYLKWWDDFMFARKRAIRDASMQKAKMMMKKASSSDWTDEGADLRSKRSSKIKTRNRKGDFHASNASSNPKIPKKISNFSKEIVNEENNLQRYQGSSIGKIYQDSSVWKRMRSSRKGNFVPSSSTMSRKRKLSLKEEGNLKKKGSIDIVNHFDEELDFVLLREMMKQNKSKEESVKVVAVRESYDNPVNVDDWKMEISASQFQELELSIEGRFQRIEKRLGINPTSMR</sequence>
<reference evidence="1 2" key="1">
    <citation type="journal article" date="2022" name="Plant J.">
        <title>Chromosome-level genome of Camellia lanceoleosa provides a valuable resource for understanding genome evolution and self-incompatibility.</title>
        <authorList>
            <person name="Gong W."/>
            <person name="Xiao S."/>
            <person name="Wang L."/>
            <person name="Liao Z."/>
            <person name="Chang Y."/>
            <person name="Mo W."/>
            <person name="Hu G."/>
            <person name="Li W."/>
            <person name="Zhao G."/>
            <person name="Zhu H."/>
            <person name="Hu X."/>
            <person name="Ji K."/>
            <person name="Xiang X."/>
            <person name="Song Q."/>
            <person name="Yuan D."/>
            <person name="Jin S."/>
            <person name="Zhang L."/>
        </authorList>
    </citation>
    <scope>NUCLEOTIDE SEQUENCE [LARGE SCALE GENOMIC DNA]</scope>
    <source>
        <strain evidence="1">SQ_2022a</strain>
    </source>
</reference>
<dbReference type="Proteomes" id="UP001060215">
    <property type="component" value="Chromosome 5"/>
</dbReference>
<keyword evidence="2" id="KW-1185">Reference proteome</keyword>
<evidence type="ECO:0000313" key="1">
    <source>
        <dbReference type="EMBL" id="KAI8012789.1"/>
    </source>
</evidence>
<proteinExistence type="predicted"/>